<dbReference type="PANTHER" id="PTHR23507">
    <property type="entry name" value="ZGC:174356"/>
    <property type="match status" value="1"/>
</dbReference>
<feature type="transmembrane region" description="Helical" evidence="5">
    <location>
        <begin position="45"/>
        <end position="68"/>
    </location>
</feature>
<dbReference type="InterPro" id="IPR036259">
    <property type="entry name" value="MFS_trans_sf"/>
</dbReference>
<evidence type="ECO:0008006" key="8">
    <source>
        <dbReference type="Google" id="ProtNLM"/>
    </source>
</evidence>
<evidence type="ECO:0000313" key="6">
    <source>
        <dbReference type="EMBL" id="KAK8013418.1"/>
    </source>
</evidence>
<evidence type="ECO:0000313" key="7">
    <source>
        <dbReference type="Proteomes" id="UP001396898"/>
    </source>
</evidence>
<feature type="transmembrane region" description="Helical" evidence="5">
    <location>
        <begin position="170"/>
        <end position="193"/>
    </location>
</feature>
<accession>A0ABR1RJY2</accession>
<evidence type="ECO:0000256" key="5">
    <source>
        <dbReference type="SAM" id="Phobius"/>
    </source>
</evidence>
<protein>
    <recommendedName>
        <fullName evidence="8">Major facilitator superfamily (MFS) profile domain-containing protein</fullName>
    </recommendedName>
</protein>
<feature type="transmembrane region" description="Helical" evidence="5">
    <location>
        <begin position="80"/>
        <end position="100"/>
    </location>
</feature>
<reference evidence="6 7" key="1">
    <citation type="submission" date="2023-01" db="EMBL/GenBank/DDBJ databases">
        <title>Analysis of 21 Apiospora genomes using comparative genomics revels a genus with tremendous synthesis potential of carbohydrate active enzymes and secondary metabolites.</title>
        <authorList>
            <person name="Sorensen T."/>
        </authorList>
    </citation>
    <scope>NUCLEOTIDE SEQUENCE [LARGE SCALE GENOMIC DNA]</scope>
    <source>
        <strain evidence="6 7">CBS 20057</strain>
    </source>
</reference>
<dbReference type="Gene3D" id="1.20.1250.20">
    <property type="entry name" value="MFS general substrate transporter like domains"/>
    <property type="match status" value="1"/>
</dbReference>
<evidence type="ECO:0000256" key="1">
    <source>
        <dbReference type="ARBA" id="ARBA00004141"/>
    </source>
</evidence>
<comment type="caution">
    <text evidence="6">The sequence shown here is derived from an EMBL/GenBank/DDBJ whole genome shotgun (WGS) entry which is preliminary data.</text>
</comment>
<dbReference type="InterPro" id="IPR011701">
    <property type="entry name" value="MFS"/>
</dbReference>
<gene>
    <name evidence="6" type="ORF">PG991_009011</name>
</gene>
<keyword evidence="4 5" id="KW-0472">Membrane</keyword>
<dbReference type="PANTHER" id="PTHR23507:SF1">
    <property type="entry name" value="FI18259P1-RELATED"/>
    <property type="match status" value="1"/>
</dbReference>
<feature type="transmembrane region" description="Helical" evidence="5">
    <location>
        <begin position="273"/>
        <end position="294"/>
    </location>
</feature>
<dbReference type="SUPFAM" id="SSF103473">
    <property type="entry name" value="MFS general substrate transporter"/>
    <property type="match status" value="1"/>
</dbReference>
<dbReference type="Proteomes" id="UP001396898">
    <property type="component" value="Unassembled WGS sequence"/>
</dbReference>
<feature type="transmembrane region" description="Helical" evidence="5">
    <location>
        <begin position="355"/>
        <end position="374"/>
    </location>
</feature>
<keyword evidence="7" id="KW-1185">Reference proteome</keyword>
<dbReference type="Pfam" id="PF07690">
    <property type="entry name" value="MFS_1"/>
    <property type="match status" value="1"/>
</dbReference>
<evidence type="ECO:0000256" key="3">
    <source>
        <dbReference type="ARBA" id="ARBA00022989"/>
    </source>
</evidence>
<feature type="transmembrane region" description="Helical" evidence="5">
    <location>
        <begin position="386"/>
        <end position="407"/>
    </location>
</feature>
<dbReference type="EMBL" id="JAQQWI010000013">
    <property type="protein sequence ID" value="KAK8013418.1"/>
    <property type="molecule type" value="Genomic_DNA"/>
</dbReference>
<feature type="transmembrane region" description="Helical" evidence="5">
    <location>
        <begin position="419"/>
        <end position="439"/>
    </location>
</feature>
<organism evidence="6 7">
    <name type="scientific">Apiospora marii</name>
    <dbReference type="NCBI Taxonomy" id="335849"/>
    <lineage>
        <taxon>Eukaryota</taxon>
        <taxon>Fungi</taxon>
        <taxon>Dikarya</taxon>
        <taxon>Ascomycota</taxon>
        <taxon>Pezizomycotina</taxon>
        <taxon>Sordariomycetes</taxon>
        <taxon>Xylariomycetidae</taxon>
        <taxon>Amphisphaeriales</taxon>
        <taxon>Apiosporaceae</taxon>
        <taxon>Apiospora</taxon>
    </lineage>
</organism>
<evidence type="ECO:0000256" key="2">
    <source>
        <dbReference type="ARBA" id="ARBA00022692"/>
    </source>
</evidence>
<evidence type="ECO:0000256" key="4">
    <source>
        <dbReference type="ARBA" id="ARBA00023136"/>
    </source>
</evidence>
<keyword evidence="3 5" id="KW-1133">Transmembrane helix</keyword>
<keyword evidence="2 5" id="KW-0812">Transmembrane</keyword>
<comment type="subcellular location">
    <subcellularLocation>
        <location evidence="1">Membrane</location>
        <topology evidence="1">Multi-pass membrane protein</topology>
    </subcellularLocation>
</comment>
<sequence>MSIVCFSSPSRRQLEWLLHPQRRFMPMASSCALIQHIAPKGEKGAFAGSLAISTAIANVCGVVILGPLQHTIRFNPKLGLSIWLVSRASSIGVLAVAVTYRSILLAFVGRIFEGFATDNLLHFNLGAIFVSVSDHRKISRLMGTSLGLYMLGMSLSSTIAGLLPNFFSSFIMALAIFAASLLYLGLFVPVVAATTPEHHPSQQDRRDPPSGERSMAARYTYFVFRPLLNMYSEPSTILPGLALLLCNTAQAYIFPAIMVYTSVKFNFTGRENGYVISVAAAVSALYLAIVSYVVPKIRAWHQKNAPSTQSPTHDTSIFGSQDARKTRAHDLSWALVCMVIQLLAVPCLMLTVQGWQIFPCVVVIALGLAAPSFIKSLGISLAKDRTAAVASLSLMESMGGLLSPVVLGSVQSWWGEEMVFVAASCSLGIATLTLLGSFFSKVSKFRDM</sequence>
<feature type="transmembrane region" description="Helical" evidence="5">
    <location>
        <begin position="331"/>
        <end position="349"/>
    </location>
</feature>
<name>A0ABR1RJY2_9PEZI</name>
<proteinExistence type="predicted"/>
<feature type="transmembrane region" description="Helical" evidence="5">
    <location>
        <begin position="237"/>
        <end position="261"/>
    </location>
</feature>
<feature type="transmembrane region" description="Helical" evidence="5">
    <location>
        <begin position="146"/>
        <end position="164"/>
    </location>
</feature>